<accession>A9EMW7</accession>
<dbReference type="BioCyc" id="SCEL448385:SCE_RS52735-MONOMER"/>
<dbReference type="STRING" id="448385.sce0635"/>
<feature type="signal peptide" evidence="2">
    <location>
        <begin position="1"/>
        <end position="18"/>
    </location>
</feature>
<reference evidence="3 4" key="1">
    <citation type="journal article" date="2007" name="Nat. Biotechnol.">
        <title>Complete genome sequence of the myxobacterium Sorangium cellulosum.</title>
        <authorList>
            <person name="Schneiker S."/>
            <person name="Perlova O."/>
            <person name="Kaiser O."/>
            <person name="Gerth K."/>
            <person name="Alici A."/>
            <person name="Altmeyer M.O."/>
            <person name="Bartels D."/>
            <person name="Bekel T."/>
            <person name="Beyer S."/>
            <person name="Bode E."/>
            <person name="Bode H.B."/>
            <person name="Bolten C.J."/>
            <person name="Choudhuri J.V."/>
            <person name="Doss S."/>
            <person name="Elnakady Y.A."/>
            <person name="Frank B."/>
            <person name="Gaigalat L."/>
            <person name="Goesmann A."/>
            <person name="Groeger C."/>
            <person name="Gross F."/>
            <person name="Jelsbak L."/>
            <person name="Jelsbak L."/>
            <person name="Kalinowski J."/>
            <person name="Kegler C."/>
            <person name="Knauber T."/>
            <person name="Konietzny S."/>
            <person name="Kopp M."/>
            <person name="Krause L."/>
            <person name="Krug D."/>
            <person name="Linke B."/>
            <person name="Mahmud T."/>
            <person name="Martinez-Arias R."/>
            <person name="McHardy A.C."/>
            <person name="Merai M."/>
            <person name="Meyer F."/>
            <person name="Mormann S."/>
            <person name="Munoz-Dorado J."/>
            <person name="Perez J."/>
            <person name="Pradella S."/>
            <person name="Rachid S."/>
            <person name="Raddatz G."/>
            <person name="Rosenau F."/>
            <person name="Rueckert C."/>
            <person name="Sasse F."/>
            <person name="Scharfe M."/>
            <person name="Schuster S.C."/>
            <person name="Suen G."/>
            <person name="Treuner-Lange A."/>
            <person name="Velicer G.J."/>
            <person name="Vorholter F.-J."/>
            <person name="Weissman K.J."/>
            <person name="Welch R.D."/>
            <person name="Wenzel S.C."/>
            <person name="Whitworth D.E."/>
            <person name="Wilhelm S."/>
            <person name="Wittmann C."/>
            <person name="Bloecker H."/>
            <person name="Puehler A."/>
            <person name="Mueller R."/>
        </authorList>
    </citation>
    <scope>NUCLEOTIDE SEQUENCE [LARGE SCALE GENOMIC DNA]</scope>
    <source>
        <strain evidence="4">So ce56</strain>
    </source>
</reference>
<evidence type="ECO:0000313" key="3">
    <source>
        <dbReference type="EMBL" id="CAN90792.1"/>
    </source>
</evidence>
<feature type="chain" id="PRO_5002735419" evidence="2">
    <location>
        <begin position="19"/>
        <end position="523"/>
    </location>
</feature>
<evidence type="ECO:0000313" key="4">
    <source>
        <dbReference type="Proteomes" id="UP000002139"/>
    </source>
</evidence>
<protein>
    <submittedName>
        <fullName evidence="3">Secreted protein</fullName>
    </submittedName>
</protein>
<gene>
    <name evidence="3" type="ordered locus">sce0635</name>
</gene>
<sequence length="523" mass="48417">MKTKARRWVAANVVLVLAASGCDVVWSDVSGDCELMLTCGHFLPTGSGGGPPNPACEADPTKDASTVTDECAVFASATAEAGGDGTKAKPYASLGEAVANAKGKRVLACTSEPFVESVTIDAGVEVIGGFDCEAGWTWSESARSGIEGPAGVVALTLGEGANGATVRSFAVSAASATEPGGSSIGVAVADVEAELAEVDVTAGDGMAGANGETPTEAPQAGASAPAELSNACSTVVFGGESGVTTCEDGETRGGVGGLGGMMGTDEGNGQKGADGAPLPEPNPDAYGLGGAGQTDSNCRRGEDGLPGTDGETGEAGSGTELTLADIAGGDGGEGKTGKKGQGGGGGGGAKAGLFCGPSANPMVGPGASGGGGGAGGCGGKGGGGGKAGGSSIGLVSLGTKLMLTDVTVTVGKAGKGGDGARGLGGAAGGSGATGGTATPLGGSIGCRGGDGGQGGMGGPGAGGRGGHAVGIAYGVAPGAAVTLASFIGGTAGEGGGTAPGGNAGEAGVSGECWDFTGNASCGQ</sequence>
<dbReference type="PROSITE" id="PS51257">
    <property type="entry name" value="PROKAR_LIPOPROTEIN"/>
    <property type="match status" value="1"/>
</dbReference>
<feature type="region of interest" description="Disordered" evidence="1">
    <location>
        <begin position="261"/>
        <end position="347"/>
    </location>
</feature>
<evidence type="ECO:0000256" key="2">
    <source>
        <dbReference type="SAM" id="SignalP"/>
    </source>
</evidence>
<dbReference type="HOGENOM" id="CLU_036811_0_0_7"/>
<dbReference type="AlphaFoldDB" id="A9EMW7"/>
<name>A9EMW7_SORC5</name>
<evidence type="ECO:0000256" key="1">
    <source>
        <dbReference type="SAM" id="MobiDB-lite"/>
    </source>
</evidence>
<organism evidence="3 4">
    <name type="scientific">Sorangium cellulosum (strain So ce56)</name>
    <name type="common">Polyangium cellulosum (strain So ce56)</name>
    <dbReference type="NCBI Taxonomy" id="448385"/>
    <lineage>
        <taxon>Bacteria</taxon>
        <taxon>Pseudomonadati</taxon>
        <taxon>Myxococcota</taxon>
        <taxon>Polyangia</taxon>
        <taxon>Polyangiales</taxon>
        <taxon>Polyangiaceae</taxon>
        <taxon>Sorangium</taxon>
    </lineage>
</organism>
<proteinExistence type="predicted"/>
<dbReference type="EMBL" id="AM746676">
    <property type="protein sequence ID" value="CAN90792.1"/>
    <property type="molecule type" value="Genomic_DNA"/>
</dbReference>
<dbReference type="Proteomes" id="UP000002139">
    <property type="component" value="Chromosome"/>
</dbReference>
<keyword evidence="4" id="KW-1185">Reference proteome</keyword>
<keyword evidence="2" id="KW-0732">Signal</keyword>
<dbReference type="KEGG" id="scl:sce0635"/>